<dbReference type="PANTHER" id="PTHR30146:SF109">
    <property type="entry name" value="HTH-TYPE TRANSCRIPTIONAL REGULATOR GALS"/>
    <property type="match status" value="1"/>
</dbReference>
<dbReference type="RefSeq" id="WP_146663466.1">
    <property type="nucleotide sequence ID" value="NZ_CP019791.1"/>
</dbReference>
<dbReference type="PROSITE" id="PS50949">
    <property type="entry name" value="HTH_GNTR"/>
    <property type="match status" value="1"/>
</dbReference>
<evidence type="ECO:0000259" key="4">
    <source>
        <dbReference type="PROSITE" id="PS50949"/>
    </source>
</evidence>
<dbReference type="AlphaFoldDB" id="A0A1U9NPH9"/>
<dbReference type="SUPFAM" id="SSF46785">
    <property type="entry name" value="Winged helix' DNA-binding domain"/>
    <property type="match status" value="1"/>
</dbReference>
<dbReference type="InterPro" id="IPR028082">
    <property type="entry name" value="Peripla_BP_I"/>
</dbReference>
<dbReference type="GO" id="GO:0000976">
    <property type="term" value="F:transcription cis-regulatory region binding"/>
    <property type="evidence" value="ECO:0007669"/>
    <property type="project" value="TreeGrafter"/>
</dbReference>
<evidence type="ECO:0000313" key="5">
    <source>
        <dbReference type="EMBL" id="AQT69819.1"/>
    </source>
</evidence>
<dbReference type="EMBL" id="CP019791">
    <property type="protein sequence ID" value="AQT69819.1"/>
    <property type="molecule type" value="Genomic_DNA"/>
</dbReference>
<accession>A0A1U9NPH9</accession>
<dbReference type="CDD" id="cd06267">
    <property type="entry name" value="PBP1_LacI_sugar_binding-like"/>
    <property type="match status" value="1"/>
</dbReference>
<dbReference type="STRING" id="1936003.STSP2_03016"/>
<dbReference type="InterPro" id="IPR036390">
    <property type="entry name" value="WH_DNA-bd_sf"/>
</dbReference>
<dbReference type="Proteomes" id="UP000189674">
    <property type="component" value="Chromosome"/>
</dbReference>
<evidence type="ECO:0000313" key="6">
    <source>
        <dbReference type="Proteomes" id="UP000189674"/>
    </source>
</evidence>
<feature type="domain" description="HTH gntR-type" evidence="4">
    <location>
        <begin position="9"/>
        <end position="77"/>
    </location>
</feature>
<evidence type="ECO:0000256" key="2">
    <source>
        <dbReference type="ARBA" id="ARBA00023125"/>
    </source>
</evidence>
<dbReference type="Pfam" id="PF00392">
    <property type="entry name" value="GntR"/>
    <property type="match status" value="1"/>
</dbReference>
<keyword evidence="1" id="KW-0805">Transcription regulation</keyword>
<dbReference type="Gene3D" id="3.40.50.2300">
    <property type="match status" value="2"/>
</dbReference>
<dbReference type="CDD" id="cd07377">
    <property type="entry name" value="WHTH_GntR"/>
    <property type="match status" value="1"/>
</dbReference>
<proteinExistence type="predicted"/>
<dbReference type="KEGG" id="alus:STSP2_03016"/>
<organism evidence="5 6">
    <name type="scientific">Anaerohalosphaera lusitana</name>
    <dbReference type="NCBI Taxonomy" id="1936003"/>
    <lineage>
        <taxon>Bacteria</taxon>
        <taxon>Pseudomonadati</taxon>
        <taxon>Planctomycetota</taxon>
        <taxon>Phycisphaerae</taxon>
        <taxon>Sedimentisphaerales</taxon>
        <taxon>Anaerohalosphaeraceae</taxon>
        <taxon>Anaerohalosphaera</taxon>
    </lineage>
</organism>
<protein>
    <submittedName>
        <fullName evidence="5">Arabinose metabolism transcriptional repressor</fullName>
    </submittedName>
</protein>
<dbReference type="InterPro" id="IPR046335">
    <property type="entry name" value="LacI/GalR-like_sensor"/>
</dbReference>
<dbReference type="InterPro" id="IPR036388">
    <property type="entry name" value="WH-like_DNA-bd_sf"/>
</dbReference>
<keyword evidence="3" id="KW-0804">Transcription</keyword>
<dbReference type="PRINTS" id="PR00035">
    <property type="entry name" value="HTHGNTR"/>
</dbReference>
<dbReference type="PANTHER" id="PTHR30146">
    <property type="entry name" value="LACI-RELATED TRANSCRIPTIONAL REPRESSOR"/>
    <property type="match status" value="1"/>
</dbReference>
<dbReference type="SMART" id="SM00345">
    <property type="entry name" value="HTH_GNTR"/>
    <property type="match status" value="1"/>
</dbReference>
<evidence type="ECO:0000256" key="3">
    <source>
        <dbReference type="ARBA" id="ARBA00023163"/>
    </source>
</evidence>
<gene>
    <name evidence="5" type="primary">araR_3</name>
    <name evidence="5" type="ORF">STSP2_03016</name>
</gene>
<dbReference type="InterPro" id="IPR000524">
    <property type="entry name" value="Tscrpt_reg_HTH_GntR"/>
</dbReference>
<dbReference type="OrthoDB" id="9772505at2"/>
<dbReference type="SUPFAM" id="SSF53822">
    <property type="entry name" value="Periplasmic binding protein-like I"/>
    <property type="match status" value="1"/>
</dbReference>
<name>A0A1U9NPH9_9BACT</name>
<reference evidence="6" key="1">
    <citation type="submission" date="2017-02" db="EMBL/GenBank/DDBJ databases">
        <title>Comparative genomics and description of representatives of a novel lineage of planctomycetes thriving in anoxic sediments.</title>
        <authorList>
            <person name="Spring S."/>
            <person name="Bunk B."/>
            <person name="Sproer C."/>
        </authorList>
    </citation>
    <scope>NUCLEOTIDE SEQUENCE [LARGE SCALE GENOMIC DNA]</scope>
    <source>
        <strain evidence="6">ST-NAGAB-D1</strain>
    </source>
</reference>
<keyword evidence="6" id="KW-1185">Reference proteome</keyword>
<dbReference type="Pfam" id="PF13377">
    <property type="entry name" value="Peripla_BP_3"/>
    <property type="match status" value="1"/>
</dbReference>
<dbReference type="Gene3D" id="1.10.10.10">
    <property type="entry name" value="Winged helix-like DNA-binding domain superfamily/Winged helix DNA-binding domain"/>
    <property type="match status" value="1"/>
</dbReference>
<sequence>MAKQRAEKKIKHQYIYDVLCQDIIKGVYRPGQSLPTEKELAKRFKASRPTIARAMHELQHEGLIVRRQGQGTFVRQIQKTEKKTLGLLVHWQLWSENHRPDQSTTIFGIMIPEILRVASQFNYSLLLNDIPEGLVDPVERARSVCRRLVDSRVSGVFFTPLELIENSDAINKEIAAIFRDAGIAVVLLDRDITDSYHRSDLDIVGINNEQASLVLTHHLIESGCKKIDFISSSIHTTAINDRIRGYRIALEENGMEFDSNRVHLLESKLLRKSASEDSGHELIRLVREKQVDAFICVNDDTASDVINFFLQNGVRIPEDVRVVGFDDLPTSQNQQVPLTTIRQPIQALALESIRTMLSRIENPEMAARDILVKTELVVRDSCGSKLKS</sequence>
<keyword evidence="2" id="KW-0238">DNA-binding</keyword>
<evidence type="ECO:0000256" key="1">
    <source>
        <dbReference type="ARBA" id="ARBA00023015"/>
    </source>
</evidence>
<dbReference type="GO" id="GO:0003700">
    <property type="term" value="F:DNA-binding transcription factor activity"/>
    <property type="evidence" value="ECO:0007669"/>
    <property type="project" value="InterPro"/>
</dbReference>